<gene>
    <name evidence="1" type="ORF">JTBM06_V1_50020</name>
</gene>
<sequence>MCWCWSGKSASNALLPRLLANTINPGAGHCSSASGLFPGTDELTRGALRASVVALDDTTRASYRQVIPFTLGTQRARAIWHPCQVFFDSEFVEIVDEKTEGESANRVLAGIRCCGVVTQAWGRSV</sequence>
<dbReference type="EMBL" id="LR633967">
    <property type="protein sequence ID" value="VUX55581.1"/>
    <property type="molecule type" value="Genomic_DNA"/>
</dbReference>
<accession>A0A7D9D1K8</accession>
<reference evidence="1" key="1">
    <citation type="submission" date="2019-07" db="EMBL/GenBank/DDBJ databases">
        <authorList>
            <person name="Weber M."/>
            <person name="Kostadinov I."/>
            <person name="Kostadinov D I."/>
        </authorList>
    </citation>
    <scope>NUCLEOTIDE SEQUENCE</scope>
    <source>
        <strain evidence="1">Gfbio:sag-sample-m06:053724c1-46a9-4a36-b237-ea2bf867836b</strain>
    </source>
</reference>
<protein>
    <submittedName>
        <fullName evidence="1">Uncharacterized protein</fullName>
    </submittedName>
</protein>
<organism evidence="1">
    <name type="scientific">uncultured Woeseiaceae bacterium</name>
    <dbReference type="NCBI Taxonomy" id="1983305"/>
    <lineage>
        <taxon>Bacteria</taxon>
        <taxon>Pseudomonadati</taxon>
        <taxon>Pseudomonadota</taxon>
        <taxon>Gammaproteobacteria</taxon>
        <taxon>Woeseiales</taxon>
        <taxon>Woeseiaceae</taxon>
        <taxon>environmental samples</taxon>
    </lineage>
</organism>
<proteinExistence type="predicted"/>
<name>A0A7D9D1K8_9GAMM</name>
<evidence type="ECO:0000313" key="1">
    <source>
        <dbReference type="EMBL" id="VUX55581.1"/>
    </source>
</evidence>
<dbReference type="AlphaFoldDB" id="A0A7D9D1K8"/>